<name>D7BJZ0_ARCHD</name>
<dbReference type="STRING" id="644284.Arch_1265"/>
<accession>D7BJZ0</accession>
<evidence type="ECO:0008006" key="3">
    <source>
        <dbReference type="Google" id="ProtNLM"/>
    </source>
</evidence>
<dbReference type="Proteomes" id="UP000000376">
    <property type="component" value="Chromosome"/>
</dbReference>
<dbReference type="AlphaFoldDB" id="D7BJZ0"/>
<evidence type="ECO:0000313" key="1">
    <source>
        <dbReference type="EMBL" id="ADH92970.1"/>
    </source>
</evidence>
<keyword evidence="2" id="KW-1185">Reference proteome</keyword>
<evidence type="ECO:0000313" key="2">
    <source>
        <dbReference type="Proteomes" id="UP000000376"/>
    </source>
</evidence>
<organism evidence="1 2">
    <name type="scientific">Arcanobacterium haemolyticum (strain ATCC 9345 / DSM 20595 / CCM 5947 / CCUG 17215 / LMG 16163 / NBRC 15585 / NCTC 8452 / 11018)</name>
    <dbReference type="NCBI Taxonomy" id="644284"/>
    <lineage>
        <taxon>Bacteria</taxon>
        <taxon>Bacillati</taxon>
        <taxon>Actinomycetota</taxon>
        <taxon>Actinomycetes</taxon>
        <taxon>Actinomycetales</taxon>
        <taxon>Actinomycetaceae</taxon>
        <taxon>Arcanobacterium</taxon>
    </lineage>
</organism>
<dbReference type="KEGG" id="ahe:Arch_1265"/>
<sequence>MPFNLSAFAAVSTRVETAVSFPYTPLTGNDRNVLDEYASDGIDVGPLTQTTPRTCGAMVGVVAALVRDGFTIEQLCGISATPDIKRAELDTYERMHERHYWPQRWGTTPWALAEELSQPGQPYVSLPVSDETETGWNTLQWAFHAAAAGKPSALYTGDSIGYGRHGIRGAVPRHVIGVLPGENYTPNGLPQLTIYEPSAGKIFHMPLHTMMAREKPHPAFGQWTHVVWAVLPGQENK</sequence>
<dbReference type="HOGENOM" id="CLU_1168757_0_0_11"/>
<dbReference type="EMBL" id="CP002045">
    <property type="protein sequence ID" value="ADH92970.1"/>
    <property type="molecule type" value="Genomic_DNA"/>
</dbReference>
<protein>
    <recommendedName>
        <fullName evidence="3">Peptidase C39-like domain-containing protein</fullName>
    </recommendedName>
</protein>
<gene>
    <name evidence="1" type="ordered locus">Arch_1265</name>
</gene>
<dbReference type="RefSeq" id="WP_013170462.1">
    <property type="nucleotide sequence ID" value="NC_014218.1"/>
</dbReference>
<proteinExistence type="predicted"/>
<dbReference type="eggNOG" id="ENOG503353G">
    <property type="taxonomic scope" value="Bacteria"/>
</dbReference>
<reference evidence="1 2" key="1">
    <citation type="journal article" date="2010" name="Stand. Genomic Sci.">
        <title>Complete genome sequence of Arcanobacterium haemolyticum type strain (11018).</title>
        <authorList>
            <person name="Yasawong M."/>
            <person name="Teshima H."/>
            <person name="Lapidus A."/>
            <person name="Nolan M."/>
            <person name="Lucas S."/>
            <person name="Glavina Del Rio T."/>
            <person name="Tice H."/>
            <person name="Cheng J."/>
            <person name="Bruce D."/>
            <person name="Detter C."/>
            <person name="Tapia R."/>
            <person name="Han C."/>
            <person name="Goodwin L."/>
            <person name="Pitluck S."/>
            <person name="Liolios K."/>
            <person name="Ivanova N."/>
            <person name="Mavromatis K."/>
            <person name="Mikhailova N."/>
            <person name="Pati A."/>
            <person name="Chen A."/>
            <person name="Palaniappan K."/>
            <person name="Land M."/>
            <person name="Hauser L."/>
            <person name="Chang Y."/>
            <person name="Jeffries C."/>
            <person name="Rohde M."/>
            <person name="Sikorski J."/>
            <person name="Pukall R."/>
            <person name="Goker M."/>
            <person name="Woyke T."/>
            <person name="Bristow J."/>
            <person name="Eisen J."/>
            <person name="Markowitz V."/>
            <person name="Hugenholtz P."/>
            <person name="Kyrpides N."/>
            <person name="Klenk H."/>
        </authorList>
    </citation>
    <scope>NUCLEOTIDE SEQUENCE [LARGE SCALE GENOMIC DNA]</scope>
    <source>
        <strain evidence="2">ATCC 9345 / DSM 20595 / CCUG 17215 / LMG 16163 / NBRC 15585 / NCTC 8452 / 11018</strain>
    </source>
</reference>